<dbReference type="SMART" id="SM00448">
    <property type="entry name" value="REC"/>
    <property type="match status" value="1"/>
</dbReference>
<dbReference type="CDD" id="cd06225">
    <property type="entry name" value="HAMP"/>
    <property type="match status" value="1"/>
</dbReference>
<dbReference type="FunFam" id="3.30.565.10:FF:000010">
    <property type="entry name" value="Sensor histidine kinase RcsC"/>
    <property type="match status" value="1"/>
</dbReference>
<dbReference type="SUPFAM" id="SSF47384">
    <property type="entry name" value="Homodimeric domain of signal transducing histidine kinase"/>
    <property type="match status" value="1"/>
</dbReference>
<dbReference type="PROSITE" id="PS50894">
    <property type="entry name" value="HPT"/>
    <property type="match status" value="1"/>
</dbReference>
<proteinExistence type="predicted"/>
<accession>A0A545U3M7</accession>
<feature type="domain" description="Histidine kinase" evidence="17">
    <location>
        <begin position="280"/>
        <end position="497"/>
    </location>
</feature>
<keyword evidence="8" id="KW-0547">Nucleotide-binding</keyword>
<evidence type="ECO:0000256" key="16">
    <source>
        <dbReference type="SAM" id="Phobius"/>
    </source>
</evidence>
<dbReference type="InterPro" id="IPR003594">
    <property type="entry name" value="HATPase_dom"/>
</dbReference>
<evidence type="ECO:0000256" key="1">
    <source>
        <dbReference type="ARBA" id="ARBA00000085"/>
    </source>
</evidence>
<feature type="domain" description="HPt" evidence="20">
    <location>
        <begin position="825"/>
        <end position="918"/>
    </location>
</feature>
<dbReference type="CDD" id="cd16922">
    <property type="entry name" value="HATPase_EvgS-ArcB-TorS-like"/>
    <property type="match status" value="1"/>
</dbReference>
<dbReference type="EMBL" id="VHSG01000006">
    <property type="protein sequence ID" value="TQV84087.1"/>
    <property type="molecule type" value="Genomic_DNA"/>
</dbReference>
<evidence type="ECO:0000256" key="4">
    <source>
        <dbReference type="ARBA" id="ARBA00022475"/>
    </source>
</evidence>
<dbReference type="PRINTS" id="PR00344">
    <property type="entry name" value="BCTRLSENSOR"/>
</dbReference>
<dbReference type="Pfam" id="PF00512">
    <property type="entry name" value="HisKA"/>
    <property type="match status" value="1"/>
</dbReference>
<dbReference type="Pfam" id="PF01627">
    <property type="entry name" value="Hpt"/>
    <property type="match status" value="1"/>
</dbReference>
<keyword evidence="10" id="KW-0067">ATP-binding</keyword>
<evidence type="ECO:0000313" key="22">
    <source>
        <dbReference type="Proteomes" id="UP000319732"/>
    </source>
</evidence>
<evidence type="ECO:0000256" key="14">
    <source>
        <dbReference type="PROSITE-ProRule" id="PRU00110"/>
    </source>
</evidence>
<dbReference type="InterPro" id="IPR019247">
    <property type="entry name" value="Histidine_kinase_BarA_N"/>
</dbReference>
<evidence type="ECO:0000256" key="11">
    <source>
        <dbReference type="ARBA" id="ARBA00022989"/>
    </source>
</evidence>
<dbReference type="SMART" id="SM00073">
    <property type="entry name" value="HPT"/>
    <property type="match status" value="1"/>
</dbReference>
<sequence>MARKTIRNKILQLALVPALVVALLLGGGLTALYLQQLETLPQERGTATSTQLARLSQPLLEQGDTRLLQSLLEAALEERDIRGIAIFDRNGKAIVQIGPKIPLPRDLTLPGAAPAPLAGSQGSYHIAPIGPAAGGAEFGWLVIELTATPFVLAKYRGIVLALVCILVVLVCAAFMTLRLSRTISAPLKQLTQGIYRLAAGDMKTRISVSPGNEFNELAIAVNKMALMLEQSHREMQQHIDQSTDDLRETLETIEIQNIELDLARKEALEASRVKSAFLANTSHEIRTPLNGIIGFTNLLLKSELTGQQKEYLRTIESSSQGLLTIINDILDFSRIEAGKLVLDYVSLHLRQIIDQTLQILAPAAHKKKLQLISLIDHDVPLHLFGDPLRLKQVLTNLVSNAIKFSSKGNVIVRVERENQSILKFSVSDAGIGLSKAQQDNLFSAFSQADASSRRAQGGTGLGLAISKGLVERMGGDIGVHSRPGEGATFWFTAHLGIDHGADQETTYTGLNNRRVGIFETNAMVQLQLCHFFATWQVTPLEIDNVHDILPSVQRQKSAGEPVDLLIFDAYATDHAIATEALCGLINQLEQHFGCRTLVLTAPASQHQLAAELQDTGAVFVNRPLCHDRLYQAMAGQLQIAVDSVEDAAPVPKVRPLKDGQAPKVLVVDDNFANLKLVGELLTDLGVDTELARSGVEAIELCSKQRFDLIFMDIQMPGMDGLETSQRLRGREHRDQHTPIVALTAHALGEQRSQLLLSGMDDYLSKPASEAQLAHMINRWLETPASARAHAISSPALAPESPQVEESPVAEPVVDLAESLRLSNGKTTLAKDMLAMLIASLPGCMNSLQKAFRDADYPELEELVHQLHGGCCYCGVPRLKESSKALETRLQNGNYDDLEGLVGDLTGEINRLLRWVKTQNLDELFQQTSKPAVH</sequence>
<dbReference type="SMART" id="SM00304">
    <property type="entry name" value="HAMP"/>
    <property type="match status" value="1"/>
</dbReference>
<comment type="caution">
    <text evidence="21">The sequence shown here is derived from an EMBL/GenBank/DDBJ whole genome shotgun (WGS) entry which is preliminary data.</text>
</comment>
<evidence type="ECO:0000256" key="2">
    <source>
        <dbReference type="ARBA" id="ARBA00004651"/>
    </source>
</evidence>
<dbReference type="InterPro" id="IPR036890">
    <property type="entry name" value="HATPase_C_sf"/>
</dbReference>
<dbReference type="Gene3D" id="6.10.340.10">
    <property type="match status" value="1"/>
</dbReference>
<comment type="catalytic activity">
    <reaction evidence="1">
        <text>ATP + protein L-histidine = ADP + protein N-phospho-L-histidine.</text>
        <dbReference type="EC" id="2.7.13.3"/>
    </reaction>
</comment>
<dbReference type="Pfam" id="PF02518">
    <property type="entry name" value="HATPase_c"/>
    <property type="match status" value="1"/>
</dbReference>
<dbReference type="Pfam" id="PF09984">
    <property type="entry name" value="sCache_4"/>
    <property type="match status" value="1"/>
</dbReference>
<dbReference type="InterPro" id="IPR011006">
    <property type="entry name" value="CheY-like_superfamily"/>
</dbReference>
<dbReference type="InterPro" id="IPR036097">
    <property type="entry name" value="HisK_dim/P_sf"/>
</dbReference>
<dbReference type="CDD" id="cd00088">
    <property type="entry name" value="HPT"/>
    <property type="match status" value="1"/>
</dbReference>
<dbReference type="SMART" id="SM00387">
    <property type="entry name" value="HATPase_c"/>
    <property type="match status" value="1"/>
</dbReference>
<dbReference type="RefSeq" id="WP_142903167.1">
    <property type="nucleotide sequence ID" value="NZ_ML660089.1"/>
</dbReference>
<dbReference type="InterPro" id="IPR003661">
    <property type="entry name" value="HisK_dim/P_dom"/>
</dbReference>
<dbReference type="SMART" id="SM00388">
    <property type="entry name" value="HisKA"/>
    <property type="match status" value="1"/>
</dbReference>
<keyword evidence="6" id="KW-0808">Transferase</keyword>
<dbReference type="Proteomes" id="UP000319732">
    <property type="component" value="Unassembled WGS sequence"/>
</dbReference>
<dbReference type="FunFam" id="1.10.287.130:FF:000003">
    <property type="entry name" value="Histidine kinase"/>
    <property type="match status" value="1"/>
</dbReference>
<feature type="domain" description="Response regulatory" evidence="18">
    <location>
        <begin position="663"/>
        <end position="780"/>
    </location>
</feature>
<dbReference type="PROSITE" id="PS50109">
    <property type="entry name" value="HIS_KIN"/>
    <property type="match status" value="1"/>
</dbReference>
<dbReference type="Gene3D" id="1.20.120.160">
    <property type="entry name" value="HPT domain"/>
    <property type="match status" value="1"/>
</dbReference>
<dbReference type="GO" id="GO:0000155">
    <property type="term" value="F:phosphorelay sensor kinase activity"/>
    <property type="evidence" value="ECO:0007669"/>
    <property type="project" value="InterPro"/>
</dbReference>
<dbReference type="SUPFAM" id="SSF55874">
    <property type="entry name" value="ATPase domain of HSP90 chaperone/DNA topoisomerase II/histidine kinase"/>
    <property type="match status" value="1"/>
</dbReference>
<evidence type="ECO:0000259" key="19">
    <source>
        <dbReference type="PROSITE" id="PS50885"/>
    </source>
</evidence>
<evidence type="ECO:0000256" key="3">
    <source>
        <dbReference type="ARBA" id="ARBA00012438"/>
    </source>
</evidence>
<dbReference type="GO" id="GO:0005524">
    <property type="term" value="F:ATP binding"/>
    <property type="evidence" value="ECO:0007669"/>
    <property type="project" value="UniProtKB-KW"/>
</dbReference>
<dbReference type="InterPro" id="IPR004358">
    <property type="entry name" value="Sig_transdc_His_kin-like_C"/>
</dbReference>
<dbReference type="InterPro" id="IPR008207">
    <property type="entry name" value="Sig_transdc_His_kin_Hpt_dom"/>
</dbReference>
<evidence type="ECO:0000259" key="18">
    <source>
        <dbReference type="PROSITE" id="PS50110"/>
    </source>
</evidence>
<evidence type="ECO:0000256" key="9">
    <source>
        <dbReference type="ARBA" id="ARBA00022777"/>
    </source>
</evidence>
<feature type="modified residue" description="4-aspartylphosphate" evidence="15">
    <location>
        <position position="712"/>
    </location>
</feature>
<protein>
    <recommendedName>
        <fullName evidence="3">histidine kinase</fullName>
        <ecNumber evidence="3">2.7.13.3</ecNumber>
    </recommendedName>
</protein>
<keyword evidence="9" id="KW-0418">Kinase</keyword>
<dbReference type="CDD" id="cd00082">
    <property type="entry name" value="HisKA"/>
    <property type="match status" value="1"/>
</dbReference>
<feature type="transmembrane region" description="Helical" evidence="16">
    <location>
        <begin position="158"/>
        <end position="179"/>
    </location>
</feature>
<evidence type="ECO:0000256" key="5">
    <source>
        <dbReference type="ARBA" id="ARBA00022553"/>
    </source>
</evidence>
<dbReference type="InterPro" id="IPR005467">
    <property type="entry name" value="His_kinase_dom"/>
</dbReference>
<organism evidence="21 22">
    <name type="scientific">Exilibacterium tricleocarpae</name>
    <dbReference type="NCBI Taxonomy" id="2591008"/>
    <lineage>
        <taxon>Bacteria</taxon>
        <taxon>Pseudomonadati</taxon>
        <taxon>Pseudomonadota</taxon>
        <taxon>Gammaproteobacteria</taxon>
        <taxon>Cellvibrionales</taxon>
        <taxon>Cellvibrionaceae</taxon>
        <taxon>Exilibacterium</taxon>
    </lineage>
</organism>
<dbReference type="PANTHER" id="PTHR45339:SF5">
    <property type="entry name" value="HISTIDINE KINASE"/>
    <property type="match status" value="1"/>
</dbReference>
<keyword evidence="7 16" id="KW-0812">Transmembrane</keyword>
<evidence type="ECO:0000256" key="8">
    <source>
        <dbReference type="ARBA" id="ARBA00022741"/>
    </source>
</evidence>
<keyword evidence="12" id="KW-0902">Two-component regulatory system</keyword>
<dbReference type="SUPFAM" id="SSF158472">
    <property type="entry name" value="HAMP domain-like"/>
    <property type="match status" value="1"/>
</dbReference>
<dbReference type="PROSITE" id="PS50110">
    <property type="entry name" value="RESPONSE_REGULATORY"/>
    <property type="match status" value="1"/>
</dbReference>
<evidence type="ECO:0000256" key="10">
    <source>
        <dbReference type="ARBA" id="ARBA00022840"/>
    </source>
</evidence>
<evidence type="ECO:0000256" key="6">
    <source>
        <dbReference type="ARBA" id="ARBA00022679"/>
    </source>
</evidence>
<comment type="subcellular location">
    <subcellularLocation>
        <location evidence="2">Cell membrane</location>
        <topology evidence="2">Multi-pass membrane protein</topology>
    </subcellularLocation>
</comment>
<dbReference type="InterPro" id="IPR036641">
    <property type="entry name" value="HPT_dom_sf"/>
</dbReference>
<keyword evidence="11 16" id="KW-1133">Transmembrane helix</keyword>
<evidence type="ECO:0000259" key="20">
    <source>
        <dbReference type="PROSITE" id="PS50894"/>
    </source>
</evidence>
<keyword evidence="13 16" id="KW-0472">Membrane</keyword>
<evidence type="ECO:0000256" key="13">
    <source>
        <dbReference type="ARBA" id="ARBA00023136"/>
    </source>
</evidence>
<dbReference type="InterPro" id="IPR001789">
    <property type="entry name" value="Sig_transdc_resp-reg_receiver"/>
</dbReference>
<evidence type="ECO:0000256" key="12">
    <source>
        <dbReference type="ARBA" id="ARBA00023012"/>
    </source>
</evidence>
<evidence type="ECO:0000256" key="15">
    <source>
        <dbReference type="PROSITE-ProRule" id="PRU00169"/>
    </source>
</evidence>
<keyword evidence="22" id="KW-1185">Reference proteome</keyword>
<dbReference type="OrthoDB" id="6187449at2"/>
<dbReference type="PROSITE" id="PS50885">
    <property type="entry name" value="HAMP"/>
    <property type="match status" value="1"/>
</dbReference>
<evidence type="ECO:0000259" key="17">
    <source>
        <dbReference type="PROSITE" id="PS50109"/>
    </source>
</evidence>
<reference evidence="21 22" key="1">
    <citation type="submission" date="2019-06" db="EMBL/GenBank/DDBJ databases">
        <title>Whole genome sequence for Cellvibrionaceae sp. R142.</title>
        <authorList>
            <person name="Wang G."/>
        </authorList>
    </citation>
    <scope>NUCLEOTIDE SEQUENCE [LARGE SCALE GENOMIC DNA]</scope>
    <source>
        <strain evidence="21 22">R142</strain>
    </source>
</reference>
<dbReference type="PANTHER" id="PTHR45339">
    <property type="entry name" value="HYBRID SIGNAL TRANSDUCTION HISTIDINE KINASE J"/>
    <property type="match status" value="1"/>
</dbReference>
<dbReference type="Gene3D" id="3.30.565.10">
    <property type="entry name" value="Histidine kinase-like ATPase, C-terminal domain"/>
    <property type="match status" value="1"/>
</dbReference>
<dbReference type="GO" id="GO:0005886">
    <property type="term" value="C:plasma membrane"/>
    <property type="evidence" value="ECO:0007669"/>
    <property type="project" value="UniProtKB-SubCell"/>
</dbReference>
<keyword evidence="4" id="KW-1003">Cell membrane</keyword>
<dbReference type="AlphaFoldDB" id="A0A545U3M7"/>
<dbReference type="EC" id="2.7.13.3" evidence="3"/>
<feature type="modified residue" description="Phosphohistidine" evidence="14">
    <location>
        <position position="864"/>
    </location>
</feature>
<dbReference type="SUPFAM" id="SSF52172">
    <property type="entry name" value="CheY-like"/>
    <property type="match status" value="1"/>
</dbReference>
<dbReference type="Pfam" id="PF00072">
    <property type="entry name" value="Response_reg"/>
    <property type="match status" value="1"/>
</dbReference>
<keyword evidence="5 15" id="KW-0597">Phosphoprotein</keyword>
<dbReference type="InterPro" id="IPR003660">
    <property type="entry name" value="HAMP_dom"/>
</dbReference>
<evidence type="ECO:0000256" key="7">
    <source>
        <dbReference type="ARBA" id="ARBA00022692"/>
    </source>
</evidence>
<evidence type="ECO:0000313" key="21">
    <source>
        <dbReference type="EMBL" id="TQV84087.1"/>
    </source>
</evidence>
<name>A0A545U3M7_9GAMM</name>
<dbReference type="CDD" id="cd17546">
    <property type="entry name" value="REC_hyHK_CKI1_RcsC-like"/>
    <property type="match status" value="1"/>
</dbReference>
<dbReference type="Gene3D" id="1.10.287.130">
    <property type="match status" value="1"/>
</dbReference>
<dbReference type="Pfam" id="PF00672">
    <property type="entry name" value="HAMP"/>
    <property type="match status" value="1"/>
</dbReference>
<dbReference type="SUPFAM" id="SSF47226">
    <property type="entry name" value="Histidine-containing phosphotransfer domain, HPT domain"/>
    <property type="match status" value="1"/>
</dbReference>
<dbReference type="Gene3D" id="3.40.50.2300">
    <property type="match status" value="1"/>
</dbReference>
<gene>
    <name evidence="21" type="ORF">FKG94_05315</name>
</gene>
<feature type="domain" description="HAMP" evidence="19">
    <location>
        <begin position="181"/>
        <end position="233"/>
    </location>
</feature>